<evidence type="ECO:0000256" key="6">
    <source>
        <dbReference type="RuleBase" id="RU363132"/>
    </source>
</evidence>
<evidence type="ECO:0000313" key="8">
    <source>
        <dbReference type="EMBL" id="KAI9244180.1"/>
    </source>
</evidence>
<protein>
    <recommendedName>
        <fullName evidence="6">Reticulon-like protein</fullName>
    </recommendedName>
</protein>
<keyword evidence="9" id="KW-1185">Reference proteome</keyword>
<accession>A0AAD5JXF8</accession>
<dbReference type="Proteomes" id="UP001209540">
    <property type="component" value="Unassembled WGS sequence"/>
</dbReference>
<name>A0AAD5JXF8_9FUNG</name>
<evidence type="ECO:0000313" key="9">
    <source>
        <dbReference type="Proteomes" id="UP001209540"/>
    </source>
</evidence>
<evidence type="ECO:0000256" key="5">
    <source>
        <dbReference type="ARBA" id="ARBA00023136"/>
    </source>
</evidence>
<dbReference type="GO" id="GO:0005789">
    <property type="term" value="C:endoplasmic reticulum membrane"/>
    <property type="evidence" value="ECO:0007669"/>
    <property type="project" value="UniProtKB-SubCell"/>
</dbReference>
<feature type="transmembrane region" description="Helical" evidence="6">
    <location>
        <begin position="138"/>
        <end position="165"/>
    </location>
</feature>
<evidence type="ECO:0000256" key="2">
    <source>
        <dbReference type="ARBA" id="ARBA00022692"/>
    </source>
</evidence>
<keyword evidence="3 6" id="KW-0256">Endoplasmic reticulum</keyword>
<dbReference type="EMBL" id="JAIXMP010000062">
    <property type="protein sequence ID" value="KAI9244180.1"/>
    <property type="molecule type" value="Genomic_DNA"/>
</dbReference>
<proteinExistence type="predicted"/>
<evidence type="ECO:0000256" key="3">
    <source>
        <dbReference type="ARBA" id="ARBA00022824"/>
    </source>
</evidence>
<keyword evidence="4 6" id="KW-1133">Transmembrane helix</keyword>
<keyword evidence="2 6" id="KW-0812">Transmembrane</keyword>
<feature type="domain" description="Reticulon" evidence="7">
    <location>
        <begin position="14"/>
        <end position="238"/>
    </location>
</feature>
<reference evidence="8" key="1">
    <citation type="journal article" date="2022" name="IScience">
        <title>Evolution of zygomycete secretomes and the origins of terrestrial fungal ecologies.</title>
        <authorList>
            <person name="Chang Y."/>
            <person name="Wang Y."/>
            <person name="Mondo S."/>
            <person name="Ahrendt S."/>
            <person name="Andreopoulos W."/>
            <person name="Barry K."/>
            <person name="Beard J."/>
            <person name="Benny G.L."/>
            <person name="Blankenship S."/>
            <person name="Bonito G."/>
            <person name="Cuomo C."/>
            <person name="Desiro A."/>
            <person name="Gervers K.A."/>
            <person name="Hundley H."/>
            <person name="Kuo A."/>
            <person name="LaButti K."/>
            <person name="Lang B.F."/>
            <person name="Lipzen A."/>
            <person name="O'Donnell K."/>
            <person name="Pangilinan J."/>
            <person name="Reynolds N."/>
            <person name="Sandor L."/>
            <person name="Smith M.E."/>
            <person name="Tsang A."/>
            <person name="Grigoriev I.V."/>
            <person name="Stajich J.E."/>
            <person name="Spatafora J.W."/>
        </authorList>
    </citation>
    <scope>NUCLEOTIDE SEQUENCE</scope>
    <source>
        <strain evidence="8">RSA 2281</strain>
    </source>
</reference>
<reference evidence="8" key="2">
    <citation type="submission" date="2023-02" db="EMBL/GenBank/DDBJ databases">
        <authorList>
            <consortium name="DOE Joint Genome Institute"/>
            <person name="Mondo S.J."/>
            <person name="Chang Y."/>
            <person name="Wang Y."/>
            <person name="Ahrendt S."/>
            <person name="Andreopoulos W."/>
            <person name="Barry K."/>
            <person name="Beard J."/>
            <person name="Benny G.L."/>
            <person name="Blankenship S."/>
            <person name="Bonito G."/>
            <person name="Cuomo C."/>
            <person name="Desiro A."/>
            <person name="Gervers K.A."/>
            <person name="Hundley H."/>
            <person name="Kuo A."/>
            <person name="LaButti K."/>
            <person name="Lang B.F."/>
            <person name="Lipzen A."/>
            <person name="O'Donnell K."/>
            <person name="Pangilinan J."/>
            <person name="Reynolds N."/>
            <person name="Sandor L."/>
            <person name="Smith M.W."/>
            <person name="Tsang A."/>
            <person name="Grigoriev I.V."/>
            <person name="Stajich J.E."/>
            <person name="Spatafora J.W."/>
        </authorList>
    </citation>
    <scope>NUCLEOTIDE SEQUENCE</scope>
    <source>
        <strain evidence="8">RSA 2281</strain>
    </source>
</reference>
<sequence>MQRNDVTRRIERDIYDLLQWNKPVRSAATLVLIVGSILLTRSYSLLQLGAALFTVAIGLNLVYVTFIIQTQKVFSESSETIHPYRGVISNKEQLTTVDKRLVHHYSSLFVDVAETLIRALARIVFIEDTMTSVKWFGIFYVTWAISAHLSSRTIILIFVISAFIFPRLYMSNKGIVDSHLMQGEALMKEQMNNCQEFAKENMGNAYAKTRAYFARVGTSGTDAKNSMANTSAAIKKEE</sequence>
<dbReference type="PROSITE" id="PS50845">
    <property type="entry name" value="RETICULON"/>
    <property type="match status" value="1"/>
</dbReference>
<comment type="caution">
    <text evidence="8">The sequence shown here is derived from an EMBL/GenBank/DDBJ whole genome shotgun (WGS) entry which is preliminary data.</text>
</comment>
<dbReference type="Pfam" id="PF02453">
    <property type="entry name" value="Reticulon"/>
    <property type="match status" value="1"/>
</dbReference>
<evidence type="ECO:0000256" key="4">
    <source>
        <dbReference type="ARBA" id="ARBA00022989"/>
    </source>
</evidence>
<gene>
    <name evidence="8" type="ORF">BDA99DRAFT_448597</name>
</gene>
<keyword evidence="5 6" id="KW-0472">Membrane</keyword>
<dbReference type="InterPro" id="IPR003388">
    <property type="entry name" value="Reticulon"/>
</dbReference>
<organism evidence="8 9">
    <name type="scientific">Phascolomyces articulosus</name>
    <dbReference type="NCBI Taxonomy" id="60185"/>
    <lineage>
        <taxon>Eukaryota</taxon>
        <taxon>Fungi</taxon>
        <taxon>Fungi incertae sedis</taxon>
        <taxon>Mucoromycota</taxon>
        <taxon>Mucoromycotina</taxon>
        <taxon>Mucoromycetes</taxon>
        <taxon>Mucorales</taxon>
        <taxon>Lichtheimiaceae</taxon>
        <taxon>Phascolomyces</taxon>
    </lineage>
</organism>
<comment type="subcellular location">
    <subcellularLocation>
        <location evidence="1 6">Endoplasmic reticulum membrane</location>
        <topology evidence="1 6">Multi-pass membrane protein</topology>
    </subcellularLocation>
</comment>
<dbReference type="AlphaFoldDB" id="A0AAD5JXF8"/>
<feature type="transmembrane region" description="Helical" evidence="6">
    <location>
        <begin position="45"/>
        <end position="68"/>
    </location>
</feature>
<evidence type="ECO:0000259" key="7">
    <source>
        <dbReference type="PROSITE" id="PS50845"/>
    </source>
</evidence>
<evidence type="ECO:0000256" key="1">
    <source>
        <dbReference type="ARBA" id="ARBA00004477"/>
    </source>
</evidence>